<comment type="similarity">
    <text evidence="5">Belongs to the STT3 family.</text>
</comment>
<accession>A0A075GGH5</accession>
<feature type="transmembrane region" description="Helical" evidence="17">
    <location>
        <begin position="82"/>
        <end position="115"/>
    </location>
</feature>
<feature type="transmembrane region" description="Helical" evidence="17">
    <location>
        <begin position="166"/>
        <end position="190"/>
    </location>
</feature>
<reference evidence="19" key="1">
    <citation type="journal article" date="2014" name="Genome Biol. Evol.">
        <title>Pangenome evidence for extensive interdomain horizontal transfer affecting lineage core and shell genes in uncultured planktonic thaumarchaeota and euryarchaeota.</title>
        <authorList>
            <person name="Deschamps P."/>
            <person name="Zivanovic Y."/>
            <person name="Moreira D."/>
            <person name="Rodriguez-Valera F."/>
            <person name="Lopez-Garcia P."/>
        </authorList>
    </citation>
    <scope>NUCLEOTIDE SEQUENCE</scope>
</reference>
<feature type="transmembrane region" description="Helical" evidence="17">
    <location>
        <begin position="517"/>
        <end position="534"/>
    </location>
</feature>
<evidence type="ECO:0000256" key="12">
    <source>
        <dbReference type="ARBA" id="ARBA00022989"/>
    </source>
</evidence>
<evidence type="ECO:0000313" key="19">
    <source>
        <dbReference type="EMBL" id="AIF00748.1"/>
    </source>
</evidence>
<gene>
    <name evidence="19" type="primary">STT3</name>
</gene>
<dbReference type="EMBL" id="KF900600">
    <property type="protein sequence ID" value="AIF00748.1"/>
    <property type="molecule type" value="Genomic_DNA"/>
</dbReference>
<evidence type="ECO:0000256" key="7">
    <source>
        <dbReference type="ARBA" id="ARBA00022676"/>
    </source>
</evidence>
<feature type="transmembrane region" description="Helical" evidence="17">
    <location>
        <begin position="276"/>
        <end position="294"/>
    </location>
</feature>
<keyword evidence="13 17" id="KW-0472">Membrane</keyword>
<evidence type="ECO:0000256" key="15">
    <source>
        <dbReference type="ARBA" id="ARBA00030679"/>
    </source>
</evidence>
<evidence type="ECO:0000256" key="5">
    <source>
        <dbReference type="ARBA" id="ARBA00010810"/>
    </source>
</evidence>
<dbReference type="InterPro" id="IPR048307">
    <property type="entry name" value="STT3_N"/>
</dbReference>
<feature type="transmembrane region" description="Helical" evidence="17">
    <location>
        <begin position="488"/>
        <end position="505"/>
    </location>
</feature>
<evidence type="ECO:0000256" key="6">
    <source>
        <dbReference type="ARBA" id="ARBA00012602"/>
    </source>
</evidence>
<evidence type="ECO:0000256" key="2">
    <source>
        <dbReference type="ARBA" id="ARBA00001946"/>
    </source>
</evidence>
<feature type="transmembrane region" description="Helical" evidence="17">
    <location>
        <begin position="620"/>
        <end position="637"/>
    </location>
</feature>
<evidence type="ECO:0000256" key="16">
    <source>
        <dbReference type="ARBA" id="ARBA00034066"/>
    </source>
</evidence>
<comment type="catalytic activity">
    <reaction evidence="16">
        <text>an archaeal dolichyl phosphooligosaccharide + [protein]-L-asparagine = an archaeal dolichyl phosphate + a glycoprotein with the oligosaccharide chain attached by N-beta-D-glycosyl linkage to a protein L-asparagine.</text>
        <dbReference type="EC" id="2.4.99.21"/>
    </reaction>
</comment>
<proteinExistence type="inferred from homology"/>
<comment type="subcellular location">
    <subcellularLocation>
        <location evidence="3">Cell membrane</location>
        <topology evidence="3">Multi-pass membrane protein</topology>
    </subcellularLocation>
</comment>
<feature type="transmembrane region" description="Helical" evidence="17">
    <location>
        <begin position="3169"/>
        <end position="3187"/>
    </location>
</feature>
<evidence type="ECO:0000256" key="10">
    <source>
        <dbReference type="ARBA" id="ARBA00022723"/>
    </source>
</evidence>
<organism evidence="19">
    <name type="scientific">uncultured marine group II/III euryarchaeote KM3_137_F02</name>
    <dbReference type="NCBI Taxonomy" id="1457868"/>
    <lineage>
        <taxon>Archaea</taxon>
        <taxon>Methanobacteriati</taxon>
        <taxon>Methanobacteriota</taxon>
        <taxon>environmental samples</taxon>
    </lineage>
</organism>
<feature type="transmembrane region" description="Helical" evidence="17">
    <location>
        <begin position="589"/>
        <end position="608"/>
    </location>
</feature>
<feature type="transmembrane region" description="Helical" evidence="17">
    <location>
        <begin position="767"/>
        <end position="787"/>
    </location>
</feature>
<feature type="transmembrane region" description="Helical" evidence="17">
    <location>
        <begin position="314"/>
        <end position="338"/>
    </location>
</feature>
<feature type="transmembrane region" description="Helical" evidence="17">
    <location>
        <begin position="218"/>
        <end position="237"/>
    </location>
</feature>
<evidence type="ECO:0000256" key="9">
    <source>
        <dbReference type="ARBA" id="ARBA00022692"/>
    </source>
</evidence>
<comment type="pathway">
    <text evidence="4">Protein modification; protein glycosylation.</text>
</comment>
<dbReference type="EC" id="2.4.99.21" evidence="6"/>
<keyword evidence="12 17" id="KW-1133">Transmembrane helix</keyword>
<feature type="transmembrane region" description="Helical" evidence="17">
    <location>
        <begin position="15"/>
        <end position="37"/>
    </location>
</feature>
<evidence type="ECO:0000256" key="17">
    <source>
        <dbReference type="SAM" id="Phobius"/>
    </source>
</evidence>
<feature type="transmembrane region" description="Helical" evidence="17">
    <location>
        <begin position="735"/>
        <end position="755"/>
    </location>
</feature>
<dbReference type="PANTHER" id="PTHR13872">
    <property type="entry name" value="DOLICHYL-DIPHOSPHOOLIGOSACCHARIDE--PROTEIN GLYCOSYLTRANSFERASE SUBUNIT"/>
    <property type="match status" value="1"/>
</dbReference>
<feature type="transmembrane region" description="Helical" evidence="17">
    <location>
        <begin position="458"/>
        <end position="481"/>
    </location>
</feature>
<evidence type="ECO:0000256" key="1">
    <source>
        <dbReference type="ARBA" id="ARBA00001936"/>
    </source>
</evidence>
<keyword evidence="10" id="KW-0479">Metal-binding</keyword>
<evidence type="ECO:0000256" key="4">
    <source>
        <dbReference type="ARBA" id="ARBA00004922"/>
    </source>
</evidence>
<feature type="transmembrane region" description="Helical" evidence="17">
    <location>
        <begin position="249"/>
        <end position="269"/>
    </location>
</feature>
<feature type="transmembrane region" description="Helical" evidence="17">
    <location>
        <begin position="127"/>
        <end position="146"/>
    </location>
</feature>
<sequence>MSYENGNARDVGQTLGLASTPVVLAGLLLLFMTATSLADEAMIDQGKLVILPVAAALAAVLGRIWVSALPDDSFASRTPVVALLFAVVPIIVESLGFIDSIVATTFAFMAITTLFLVKSNRSEEATVLFSMVAGFHMAVAYAAAMPELVIAEGASLQSQLIDVQRAGLAANFFAFWAASMVLGTFLAIAFRGSLMTPGSGALFARLPSKIDVSEHRDLVVTGVVILLVNLIPLLWLAGISDAAIFESHLYLGSVWAMATSVVIMFVAFCRAERWHVLGAIVAVNWIIYSFAHLVEIGNELPEGIDFLSGSDFIGAFSWLFITFWLNVLALMLAARGYFGDIAPRREASNFRLWWQENSYSILVGSAVVFGFMIRTGWNVLPAMNANVTGLWDMTGGSDPWYMKRVVDYIVAERAHFIFDADRAYPAGGINPRPPLFSWCLALGGLALEWLTGIPADEVIWWSVAGFPAIFGALIVLPVAGIAARLHSTQAGVIAAWLMALMPGHISHSTFGLADHDSFALLFLTMAFYFWVRAVHDIGSERMFRNPGPNPLYLIAGMREMWKRSPVVMSYATLAGISFSTVALGWKGFVYGPGILFLAFAAQIIVNMFRRRDSLPLTSATLQMMFTTFLIPLPFYIWPGLNLLWAPSGFQPMFYIVGFTFALGWVASSFRDKPWLLVLGSGGVLFGGILAILWILQSAEIYDGWDILFTGGFYFSKNKIFGTIGEAQAPSRGVLFASYGPIVTLIALGYAFILLWRGARDEKQGQSLAGIWVLIAAYMAWTAGRFIFNATPPMAVVGAIGIAALWKMADFQTFTKEWRRSGIGTPRARFRAIRPASAKRPLIPVLMLVFMLVASQHVTYGVDSGIPRGETAAGDIDQTIYDITPDILRFDVAGLSVLDSSTYTPSTTCSNGCWYMGTFGPGFNGGGWNMAYEWLAEQDADEPFGHRPAFVSWWDYGFQALDSGEHPTVADNFQSGIPNSGAMLLSSGQDDTLAMFIATLAQGDRRYSSDSEFTEEFSNVLNDHFTEDQVSEFYQIMSFGPGDKSFVEDRSLALYASDVQEEYLDSMLFSHTTELLYGSTLGEDGLPLEQMWYVMYDGEQVGNGTNDPSVASTLFDDTRGVLSGQPPTSIEDAIVSHYEIGEYRYTADLIEDFDDVSTNLHRVNAKLGLARAFLTSALSTEQLVDLYHDISTSMEYEVQDYEGSLGQTIMRNNEIRYFAIDDRLYPLGGAYYADQSYHRGQTTGIFYAPTTLSGLDPNHYIESIYETQQKGQTKYMSAEQYELEYMNDVVKQQSGAMDDPADMIQLIDIKYQQTESFFETMVARIYVGYGTTSLGLDVDPAQPGPTWAISGTPNSPLENAFPLPGAMMNHFVVANWYNDGTASPDENNNSVPDIFDGGYAAIGVANTNVKVVKYYSGATIEGTVELDGVGPVPNARILIERDAFSGEEVADENGTIIDRDQRTYWIPIGTVDADENGDYSFIVPAGRIRVSAFFGEPDLDTARQLLLSGSGGMLQDVATESTVGQRNVNPITGILGNVSGSQWLAETIVNVSGEDGHSNGEAHLTADLSVEASFSTGRLIWTGDELFDAEAITDAVVELSPSWDAIQMQPISLETSTGSVSGTDLAFQGIGEVTFTGEGQVTSTGMLTVSDFVGTHTQTILNGHSLAGSGEFTGRGTISGIIDGSDVVDGECNQNGTMPENFSVCSLADGDFLIDGAVNATGRFTSNGTASFSQIHNGSSLSGSGIFIIDASNPDLESYGTLNGTGTYTGDGEFSGPMVQAGTFHLTNAIPGDYDVTVVFSDGTRVEIDDGFNVPFKGVASLHPIDVYGGLISGKLLDSNENPLTGEVQLSILDEENSTSQGECSEVMYAPCHITPDENGSFTFGPVVPGSYLAELDMDGDGFNEAQIIHIFEAESDSVMEFPTPIPTTYDLTFTLSRTVNGTETGVSDLNLTLLSTDTSIAPVDAVYDAEKGEYMVELRQGEWILSHTFSESEQLWEQIEVDSDINTSFVFRESMTVYGVVYYDTKSQGSGAIGEPELDADGNPVLDEDGNPVIFMPEAVQFGVVVFHWEGFSTTANTDGDGVFSVVLPIGAEVDATVSAGVMNVVNGTRFVVTEDMEDVTMIARPGSEVSGALNINRLGNYYNSNLGGWEPVTVYATHESIDAVWHLDVTEMGTFATVLPQGNWTFTTDLTWLNANETVLDVDGKNDTVNMYLSPDSSFVEIDFFLDHNNDNDPANGTPVEYRFSIVPVDNFAGMSVDVEADGSEWTSAGHAVVPVEAGSYRIDVEISDARAGDLFGTRIMTGDSYFEVGFGGEVVTRSIGFDPEWKVDLIFTNESGGPLVDQNVKFIDTGNRNDIISRTTDANGTIVDHLPASTWVVVIDSVNAGDGVVEGVRTLIEVSEANANDAHTISTSELGTFSVRVLDESGSPLQGMDLVITSNEDLGRVHLDFTDASGDSEGSLSAGSWNIELNHTEVRTRYVIDNVELLDGGLVSGDNGLIQIVATTYVEMSGVIFWDHDDDDDADVGEGVPDVEVMMTSEGEDNISITTDSTGEWNVFVPLNSSWHISTHRDGFAQENKSVAMNAPNSIEMELTAGYVPVWGNITHSNLATIGDDVELVLIPTEDMVRDRVTPEKIYEDGVWTGEWSASVEPGNWIIRATLEESNLVAMAMVNADISDGGNAEAALVYGGWLYLSTQWLDFDGNAHDLSETDLEGADIVDEPKFTISTGAGVEWDAVLSDDGGISILLPSGTISVESEFSVDQMDRTMDYTSSKNINIPSSGTDLIASVTQELSFNRAVNHTIESTITAVSGGELTVEGELDDVLASMGEDDEYTPIEFTLSLDYLGHESVSTYTVVGNVVGADGQYWMVEAWDSSIENWTTSFSFEFGLDSNNTTTYDNLRLRVSPANGSTAQSFEDGHTVALIFAGTDGYQHDDELKVRIPQIHGFELREEMQEVYGIRPGEDLSIPILFTNTGNGDERYTFEFDDSQVPDNWERTGATSHTMGPFVDTTHTLMVFAPANATGDEEFTITVTVTDKNNGSYQPIAVKVKTSLPVLEIQEVFSSSDPVSDTIHTFTVVVENTGLVDAQQVTLNATLRGTDIHSNATNDVPAGEEVTYIIDVDLRGIAPSQQWFDFVISPEGQEFIEQPEEMNKRYTLKTPPVEDTTPTTVLGLVLIVLLALVMWYFTRSGSRRPGAPF</sequence>
<dbReference type="GO" id="GO:0046872">
    <property type="term" value="F:metal ion binding"/>
    <property type="evidence" value="ECO:0007669"/>
    <property type="project" value="UniProtKB-KW"/>
</dbReference>
<dbReference type="UniPathway" id="UPA00378"/>
<dbReference type="GO" id="GO:0004576">
    <property type="term" value="F:oligosaccharyl transferase activity"/>
    <property type="evidence" value="ECO:0007669"/>
    <property type="project" value="InterPro"/>
</dbReference>
<dbReference type="GO" id="GO:0005886">
    <property type="term" value="C:plasma membrane"/>
    <property type="evidence" value="ECO:0007669"/>
    <property type="project" value="UniProtKB-SubCell"/>
</dbReference>
<evidence type="ECO:0000259" key="18">
    <source>
        <dbReference type="Pfam" id="PF02516"/>
    </source>
</evidence>
<evidence type="ECO:0000256" key="11">
    <source>
        <dbReference type="ARBA" id="ARBA00022842"/>
    </source>
</evidence>
<dbReference type="PANTHER" id="PTHR13872:SF1">
    <property type="entry name" value="DOLICHYL-DIPHOSPHOOLIGOSACCHARIDE--PROTEIN GLYCOSYLTRANSFERASE SUBUNIT STT3B"/>
    <property type="match status" value="1"/>
</dbReference>
<keyword evidence="8 19" id="KW-0808">Transferase</keyword>
<feature type="transmembrane region" description="Helical" evidence="17">
    <location>
        <begin position="359"/>
        <end position="377"/>
    </location>
</feature>
<evidence type="ECO:0000256" key="13">
    <source>
        <dbReference type="ARBA" id="ARBA00023136"/>
    </source>
</evidence>
<feature type="transmembrane region" description="Helical" evidence="17">
    <location>
        <begin position="674"/>
        <end position="695"/>
    </location>
</feature>
<evidence type="ECO:0000256" key="3">
    <source>
        <dbReference type="ARBA" id="ARBA00004651"/>
    </source>
</evidence>
<evidence type="ECO:0000256" key="14">
    <source>
        <dbReference type="ARBA" id="ARBA00023211"/>
    </source>
</evidence>
<feature type="transmembrane region" description="Helical" evidence="17">
    <location>
        <begin position="49"/>
        <end position="70"/>
    </location>
</feature>
<protein>
    <recommendedName>
        <fullName evidence="6">dolichyl-phosphooligosaccharide-protein glycotransferase</fullName>
        <ecNumber evidence="6">2.4.99.21</ecNumber>
    </recommendedName>
    <alternativeName>
        <fullName evidence="15">Oligosaccharyl transferase</fullName>
    </alternativeName>
</protein>
<comment type="cofactor">
    <cofactor evidence="1">
        <name>Mn(2+)</name>
        <dbReference type="ChEBI" id="CHEBI:29035"/>
    </cofactor>
</comment>
<keyword evidence="11" id="KW-0460">Magnesium</keyword>
<keyword evidence="7 19" id="KW-0328">Glycosyltransferase</keyword>
<dbReference type="InterPro" id="IPR003674">
    <property type="entry name" value="Oligo_trans_STT3"/>
</dbReference>
<name>A0A075GGH5_9EURY</name>
<keyword evidence="9 17" id="KW-0812">Transmembrane</keyword>
<keyword evidence="14" id="KW-0464">Manganese</keyword>
<feature type="transmembrane region" description="Helical" evidence="17">
    <location>
        <begin position="649"/>
        <end position="667"/>
    </location>
</feature>
<feature type="domain" description="Oligosaccharyl transferase STT3 N-terminal" evidence="18">
    <location>
        <begin position="370"/>
        <end position="626"/>
    </location>
</feature>
<comment type="cofactor">
    <cofactor evidence="2">
        <name>Mg(2+)</name>
        <dbReference type="ChEBI" id="CHEBI:18420"/>
    </cofactor>
</comment>
<feature type="transmembrane region" description="Helical" evidence="17">
    <location>
        <begin position="566"/>
        <end position="583"/>
    </location>
</feature>
<dbReference type="Gene3D" id="3.40.50.12610">
    <property type="match status" value="1"/>
</dbReference>
<dbReference type="Pfam" id="PF02516">
    <property type="entry name" value="STT3"/>
    <property type="match status" value="1"/>
</dbReference>
<evidence type="ECO:0000256" key="8">
    <source>
        <dbReference type="ARBA" id="ARBA00022679"/>
    </source>
</evidence>